<dbReference type="PANTHER" id="PTHR45779:SF5">
    <property type="entry name" value="PEPTIDYLPROLYL ISOMERASE"/>
    <property type="match status" value="1"/>
</dbReference>
<feature type="transmembrane region" description="Helical" evidence="6">
    <location>
        <begin position="174"/>
        <end position="192"/>
    </location>
</feature>
<dbReference type="GO" id="GO:0003755">
    <property type="term" value="F:peptidyl-prolyl cis-trans isomerase activity"/>
    <property type="evidence" value="ECO:0007669"/>
    <property type="project" value="UniProtKB-KW"/>
</dbReference>
<keyword evidence="3 5" id="KW-0697">Rotamase</keyword>
<evidence type="ECO:0000256" key="5">
    <source>
        <dbReference type="PROSITE-ProRule" id="PRU00277"/>
    </source>
</evidence>
<evidence type="ECO:0000256" key="4">
    <source>
        <dbReference type="ARBA" id="ARBA00023235"/>
    </source>
</evidence>
<sequence>MKFNAIFSLAVSCLALSVSVDALKNPPTKLQIGVKKRIPAEECHVRSKAGDKLSMHYTGTLFDTGNKFDSSRDNGREPLQFTLGVGQVIQGWDQGLLDMCIGEQRKLVIPPDLAYGDRGAPGTIPPGATLVFEVELVGNDPAPATKKTQSTVEEIEEVIGKTERPKTSHEVMQSPIFIGSTVVMILFLMFMFRKATIEQREYAEEQKKQREARLAAKKAARASTKTD</sequence>
<evidence type="ECO:0000259" key="8">
    <source>
        <dbReference type="PROSITE" id="PS50059"/>
    </source>
</evidence>
<feature type="domain" description="PPIase FKBP-type" evidence="8">
    <location>
        <begin position="50"/>
        <end position="140"/>
    </location>
</feature>
<name>A0A8H7U7S2_MORIS</name>
<evidence type="ECO:0000256" key="6">
    <source>
        <dbReference type="SAM" id="Phobius"/>
    </source>
</evidence>
<feature type="signal peptide" evidence="7">
    <location>
        <begin position="1"/>
        <end position="22"/>
    </location>
</feature>
<feature type="chain" id="PRO_5034485936" description="peptidylprolyl isomerase" evidence="7">
    <location>
        <begin position="23"/>
        <end position="227"/>
    </location>
</feature>
<dbReference type="AlphaFoldDB" id="A0A8H7U7S2"/>
<gene>
    <name evidence="9" type="ORF">INT43_005769</name>
</gene>
<keyword evidence="6" id="KW-0812">Transmembrane</keyword>
<dbReference type="EC" id="5.2.1.8" evidence="2 5"/>
<evidence type="ECO:0000256" key="7">
    <source>
        <dbReference type="SAM" id="SignalP"/>
    </source>
</evidence>
<accession>A0A8H7U7S2</accession>
<organism evidence="9 10">
    <name type="scientific">Mortierella isabellina</name>
    <name type="common">Filamentous fungus</name>
    <name type="synonym">Umbelopsis isabellina</name>
    <dbReference type="NCBI Taxonomy" id="91625"/>
    <lineage>
        <taxon>Eukaryota</taxon>
        <taxon>Fungi</taxon>
        <taxon>Fungi incertae sedis</taxon>
        <taxon>Mucoromycota</taxon>
        <taxon>Mucoromycotina</taxon>
        <taxon>Umbelopsidomycetes</taxon>
        <taxon>Umbelopsidales</taxon>
        <taxon>Umbelopsidaceae</taxon>
        <taxon>Umbelopsis</taxon>
    </lineage>
</organism>
<dbReference type="InterPro" id="IPR044609">
    <property type="entry name" value="FKBP2/11"/>
</dbReference>
<evidence type="ECO:0000313" key="10">
    <source>
        <dbReference type="Proteomes" id="UP000654370"/>
    </source>
</evidence>
<dbReference type="EMBL" id="JAEPQZ010000012">
    <property type="protein sequence ID" value="KAG2174711.1"/>
    <property type="molecule type" value="Genomic_DNA"/>
</dbReference>
<dbReference type="InterPro" id="IPR046357">
    <property type="entry name" value="PPIase_dom_sf"/>
</dbReference>
<keyword evidence="6" id="KW-0472">Membrane</keyword>
<dbReference type="Pfam" id="PF00254">
    <property type="entry name" value="FKBP_C"/>
    <property type="match status" value="1"/>
</dbReference>
<dbReference type="GO" id="GO:0005783">
    <property type="term" value="C:endoplasmic reticulum"/>
    <property type="evidence" value="ECO:0007669"/>
    <property type="project" value="TreeGrafter"/>
</dbReference>
<dbReference type="OrthoDB" id="1902587at2759"/>
<keyword evidence="7" id="KW-0732">Signal</keyword>
<dbReference type="FunFam" id="3.10.50.40:FF:000006">
    <property type="entry name" value="Peptidyl-prolyl cis-trans isomerase"/>
    <property type="match status" value="1"/>
</dbReference>
<proteinExistence type="predicted"/>
<keyword evidence="10" id="KW-1185">Reference proteome</keyword>
<protein>
    <recommendedName>
        <fullName evidence="2 5">peptidylprolyl isomerase</fullName>
        <ecNumber evidence="2 5">5.2.1.8</ecNumber>
    </recommendedName>
</protein>
<dbReference type="InterPro" id="IPR001179">
    <property type="entry name" value="PPIase_FKBP_dom"/>
</dbReference>
<evidence type="ECO:0000256" key="1">
    <source>
        <dbReference type="ARBA" id="ARBA00000971"/>
    </source>
</evidence>
<evidence type="ECO:0000256" key="2">
    <source>
        <dbReference type="ARBA" id="ARBA00013194"/>
    </source>
</evidence>
<dbReference type="PROSITE" id="PS50059">
    <property type="entry name" value="FKBP_PPIASE"/>
    <property type="match status" value="1"/>
</dbReference>
<evidence type="ECO:0000313" key="9">
    <source>
        <dbReference type="EMBL" id="KAG2174711.1"/>
    </source>
</evidence>
<comment type="catalytic activity">
    <reaction evidence="1 5">
        <text>[protein]-peptidylproline (omega=180) = [protein]-peptidylproline (omega=0)</text>
        <dbReference type="Rhea" id="RHEA:16237"/>
        <dbReference type="Rhea" id="RHEA-COMP:10747"/>
        <dbReference type="Rhea" id="RHEA-COMP:10748"/>
        <dbReference type="ChEBI" id="CHEBI:83833"/>
        <dbReference type="ChEBI" id="CHEBI:83834"/>
        <dbReference type="EC" id="5.2.1.8"/>
    </reaction>
</comment>
<dbReference type="Proteomes" id="UP000654370">
    <property type="component" value="Unassembled WGS sequence"/>
</dbReference>
<dbReference type="Gene3D" id="3.10.50.40">
    <property type="match status" value="1"/>
</dbReference>
<keyword evidence="6" id="KW-1133">Transmembrane helix</keyword>
<keyword evidence="4 5" id="KW-0413">Isomerase</keyword>
<comment type="caution">
    <text evidence="9">The sequence shown here is derived from an EMBL/GenBank/DDBJ whole genome shotgun (WGS) entry which is preliminary data.</text>
</comment>
<evidence type="ECO:0000256" key="3">
    <source>
        <dbReference type="ARBA" id="ARBA00023110"/>
    </source>
</evidence>
<dbReference type="PANTHER" id="PTHR45779">
    <property type="entry name" value="PEPTIDYLPROLYL ISOMERASE"/>
    <property type="match status" value="1"/>
</dbReference>
<reference evidence="9" key="1">
    <citation type="submission" date="2020-12" db="EMBL/GenBank/DDBJ databases">
        <title>Metabolic potential, ecology and presence of endohyphal bacteria is reflected in genomic diversity of Mucoromycotina.</title>
        <authorList>
            <person name="Muszewska A."/>
            <person name="Okrasinska A."/>
            <person name="Steczkiewicz K."/>
            <person name="Drgas O."/>
            <person name="Orlowska M."/>
            <person name="Perlinska-Lenart U."/>
            <person name="Aleksandrzak-Piekarczyk T."/>
            <person name="Szatraj K."/>
            <person name="Zielenkiewicz U."/>
            <person name="Pilsyk S."/>
            <person name="Malc E."/>
            <person name="Mieczkowski P."/>
            <person name="Kruszewska J.S."/>
            <person name="Biernat P."/>
            <person name="Pawlowska J."/>
        </authorList>
    </citation>
    <scope>NUCLEOTIDE SEQUENCE</scope>
    <source>
        <strain evidence="9">WA0000067209</strain>
    </source>
</reference>
<dbReference type="SUPFAM" id="SSF54534">
    <property type="entry name" value="FKBP-like"/>
    <property type="match status" value="1"/>
</dbReference>